<reference evidence="2 3" key="1">
    <citation type="submission" date="2016-11" db="EMBL/GenBank/DDBJ databases">
        <authorList>
            <person name="Jaros S."/>
            <person name="Januszkiewicz K."/>
            <person name="Wedrychowicz H."/>
        </authorList>
    </citation>
    <scope>NUCLEOTIDE SEQUENCE [LARGE SCALE GENOMIC DNA]</scope>
    <source>
        <strain evidence="2 3">DSM 43832</strain>
    </source>
</reference>
<evidence type="ECO:0000313" key="3">
    <source>
        <dbReference type="Proteomes" id="UP000184363"/>
    </source>
</evidence>
<dbReference type="AlphaFoldDB" id="A0A1M6QX21"/>
<gene>
    <name evidence="2" type="ORF">SAMN05443637_10460</name>
</gene>
<sequence length="37" mass="4319">MTGLTDLSSPLWQGFALIAILASLATMLRWWYHNRRK</sequence>
<evidence type="ECO:0000256" key="1">
    <source>
        <dbReference type="SAM" id="Phobius"/>
    </source>
</evidence>
<keyword evidence="1" id="KW-0472">Membrane</keyword>
<dbReference type="Proteomes" id="UP000184363">
    <property type="component" value="Unassembled WGS sequence"/>
</dbReference>
<organism evidence="2 3">
    <name type="scientific">Pseudonocardia thermophila</name>
    <dbReference type="NCBI Taxonomy" id="1848"/>
    <lineage>
        <taxon>Bacteria</taxon>
        <taxon>Bacillati</taxon>
        <taxon>Actinomycetota</taxon>
        <taxon>Actinomycetes</taxon>
        <taxon>Pseudonocardiales</taxon>
        <taxon>Pseudonocardiaceae</taxon>
        <taxon>Pseudonocardia</taxon>
    </lineage>
</organism>
<keyword evidence="1" id="KW-1133">Transmembrane helix</keyword>
<accession>A0A1M6QX21</accession>
<feature type="transmembrane region" description="Helical" evidence="1">
    <location>
        <begin position="12"/>
        <end position="32"/>
    </location>
</feature>
<keyword evidence="3" id="KW-1185">Reference proteome</keyword>
<name>A0A1M6QX21_PSETH</name>
<proteinExistence type="predicted"/>
<evidence type="ECO:0000313" key="2">
    <source>
        <dbReference type="EMBL" id="SHK24744.1"/>
    </source>
</evidence>
<protein>
    <submittedName>
        <fullName evidence="2">Uncharacterized protein</fullName>
    </submittedName>
</protein>
<dbReference type="STRING" id="1848.SAMN05443637_10460"/>
<keyword evidence="1" id="KW-0812">Transmembrane</keyword>
<dbReference type="EMBL" id="FRAP01000004">
    <property type="protein sequence ID" value="SHK24744.1"/>
    <property type="molecule type" value="Genomic_DNA"/>
</dbReference>